<dbReference type="OrthoDB" id="9773137at2"/>
<feature type="domain" description="PIN" evidence="4">
    <location>
        <begin position="3"/>
        <end position="128"/>
    </location>
</feature>
<reference evidence="5 6" key="1">
    <citation type="journal article" date="2015" name="Infect. Genet. Evol.">
        <title>Genomic sequences of six botulinum neurotoxin-producing strains representing three clostridial species illustrate the mobility and diversity of botulinum neurotoxin genes.</title>
        <authorList>
            <person name="Smith T.J."/>
            <person name="Hill K.K."/>
            <person name="Xie G."/>
            <person name="Foley B.T."/>
            <person name="Williamson C.H."/>
            <person name="Foster J.T."/>
            <person name="Johnson S.L."/>
            <person name="Chertkov O."/>
            <person name="Teshima H."/>
            <person name="Gibbons H.S."/>
            <person name="Johnsky L.A."/>
            <person name="Karavis M.A."/>
            <person name="Smith L.A."/>
        </authorList>
    </citation>
    <scope>NUCLEOTIDE SEQUENCE [LARGE SCALE GENOMIC DNA]</scope>
    <source>
        <strain evidence="5 6">CDC 2741</strain>
    </source>
</reference>
<dbReference type="InterPro" id="IPR003714">
    <property type="entry name" value="PhoH"/>
</dbReference>
<dbReference type="SMART" id="SM00670">
    <property type="entry name" value="PINc"/>
    <property type="match status" value="1"/>
</dbReference>
<dbReference type="PANTHER" id="PTHR30473">
    <property type="entry name" value="PROTEIN PHOH"/>
    <property type="match status" value="1"/>
</dbReference>
<organism evidence="5 6">
    <name type="scientific">Clostridium argentinense CDC 2741</name>
    <dbReference type="NCBI Taxonomy" id="1418104"/>
    <lineage>
        <taxon>Bacteria</taxon>
        <taxon>Bacillati</taxon>
        <taxon>Bacillota</taxon>
        <taxon>Clostridia</taxon>
        <taxon>Eubacteriales</taxon>
        <taxon>Clostridiaceae</taxon>
        <taxon>Clostridium</taxon>
    </lineage>
</organism>
<dbReference type="InterPro" id="IPR051451">
    <property type="entry name" value="PhoH2-like"/>
</dbReference>
<dbReference type="InterPro" id="IPR002716">
    <property type="entry name" value="PIN_dom"/>
</dbReference>
<dbReference type="Proteomes" id="UP000031366">
    <property type="component" value="Unassembled WGS sequence"/>
</dbReference>
<dbReference type="Pfam" id="PF02562">
    <property type="entry name" value="PhoH"/>
    <property type="match status" value="1"/>
</dbReference>
<keyword evidence="6" id="KW-1185">Reference proteome</keyword>
<dbReference type="SUPFAM" id="SSF52540">
    <property type="entry name" value="P-loop containing nucleoside triphosphate hydrolases"/>
    <property type="match status" value="1"/>
</dbReference>
<proteinExistence type="inferred from homology"/>
<dbReference type="InterPro" id="IPR029060">
    <property type="entry name" value="PIN-like_dom_sf"/>
</dbReference>
<sequence length="458" mass="52549">MKKTYVLDTNVILYSSTALLSFGNNDVVIPEIVLEELDNFKKDKTDLGVNARQASRLIDSLRGEGQLNKGVRLPCGGLLRVEMNHHDTEIPISWDKSKPDNRIIQLCKGLKEKGEDVILITKDTFERIKADIVDIKSEDFYEKVVPEDYNQYTGRIEVYVPSHKIEEFYNKKSLDIEEMLYYNEDKEEYYVPQLYVNQFVLMHSMENSKQTALGRFDGKKVVPLYYKDIKPMGISPRNVGQRFMLEALCTEPSKAPLVIIKGPAGTAKTLFSLATGLEKILEENTGQYRRILVCRPNITMDEEIGFLPGTEEEKIAPFMRPVFDNLEILVDSDEKERYKNEKELQDKIRELFDRRIITTEAVAYLRGRSIIKNWLIIDEAQNLSPKQIKAITTRVGIGTKLILIGDPDQIDHPFMDSRSNGLCYASEKMKGSELCYQVTLKFDECERSPLAFEAAQKL</sequence>
<dbReference type="Gene3D" id="3.40.50.300">
    <property type="entry name" value="P-loop containing nucleotide triphosphate hydrolases"/>
    <property type="match status" value="1"/>
</dbReference>
<dbReference type="RefSeq" id="WP_039631605.1">
    <property type="nucleotide sequence ID" value="NZ_AYSO01000014.1"/>
</dbReference>
<dbReference type="GO" id="GO:0005829">
    <property type="term" value="C:cytosol"/>
    <property type="evidence" value="ECO:0007669"/>
    <property type="project" value="TreeGrafter"/>
</dbReference>
<evidence type="ECO:0000259" key="4">
    <source>
        <dbReference type="SMART" id="SM00670"/>
    </source>
</evidence>
<protein>
    <submittedName>
        <fullName evidence="5">PhoH-like family protein</fullName>
    </submittedName>
</protein>
<dbReference type="Gene3D" id="3.40.50.1010">
    <property type="entry name" value="5'-nuclease"/>
    <property type="match status" value="1"/>
</dbReference>
<evidence type="ECO:0000313" key="6">
    <source>
        <dbReference type="Proteomes" id="UP000031366"/>
    </source>
</evidence>
<comment type="similarity">
    <text evidence="3">In the N-terminal section; belongs to the PINc/VapC protein family.</text>
</comment>
<evidence type="ECO:0000256" key="2">
    <source>
        <dbReference type="ARBA" id="ARBA00022840"/>
    </source>
</evidence>
<keyword evidence="2" id="KW-0067">ATP-binding</keyword>
<evidence type="ECO:0000313" key="5">
    <source>
        <dbReference type="EMBL" id="KIE47512.1"/>
    </source>
</evidence>
<dbReference type="InterPro" id="IPR027417">
    <property type="entry name" value="P-loop_NTPase"/>
</dbReference>
<dbReference type="GO" id="GO:0005524">
    <property type="term" value="F:ATP binding"/>
    <property type="evidence" value="ECO:0007669"/>
    <property type="project" value="UniProtKB-KW"/>
</dbReference>
<evidence type="ECO:0000256" key="3">
    <source>
        <dbReference type="ARBA" id="ARBA00046345"/>
    </source>
</evidence>
<dbReference type="Pfam" id="PF13638">
    <property type="entry name" value="PIN_4"/>
    <property type="match status" value="1"/>
</dbReference>
<accession>A0A0C1R256</accession>
<dbReference type="STRING" id="29341.RSJ17_09350"/>
<dbReference type="EMBL" id="AYSO01000014">
    <property type="protein sequence ID" value="KIE47512.1"/>
    <property type="molecule type" value="Genomic_DNA"/>
</dbReference>
<dbReference type="SUPFAM" id="SSF88723">
    <property type="entry name" value="PIN domain-like"/>
    <property type="match status" value="1"/>
</dbReference>
<dbReference type="CDD" id="cd09883">
    <property type="entry name" value="PIN_VapC_PhoHL-ATPase"/>
    <property type="match status" value="1"/>
</dbReference>
<evidence type="ECO:0000256" key="1">
    <source>
        <dbReference type="ARBA" id="ARBA00022741"/>
    </source>
</evidence>
<dbReference type="AlphaFoldDB" id="A0A0C1R256"/>
<comment type="caution">
    <text evidence="5">The sequence shown here is derived from an EMBL/GenBank/DDBJ whole genome shotgun (WGS) entry which is preliminary data.</text>
</comment>
<dbReference type="PANTHER" id="PTHR30473:SF2">
    <property type="entry name" value="PIN DOMAIN-CONTAINING PROTEIN"/>
    <property type="match status" value="1"/>
</dbReference>
<keyword evidence="1" id="KW-0547">Nucleotide-binding</keyword>
<gene>
    <name evidence="5" type="ORF">U732_3133</name>
</gene>
<name>A0A0C1R256_9CLOT</name>